<protein>
    <recommendedName>
        <fullName evidence="4">PqqD family protein</fullName>
    </recommendedName>
</protein>
<feature type="transmembrane region" description="Helical" evidence="1">
    <location>
        <begin position="138"/>
        <end position="159"/>
    </location>
</feature>
<dbReference type="RefSeq" id="WP_210048638.1">
    <property type="nucleotide sequence ID" value="NZ_JAGINX010000001.1"/>
</dbReference>
<keyword evidence="1" id="KW-0472">Membrane</keyword>
<comment type="caution">
    <text evidence="2">The sequence shown here is derived from an EMBL/GenBank/DDBJ whole genome shotgun (WGS) entry which is preliminary data.</text>
</comment>
<keyword evidence="1" id="KW-0812">Transmembrane</keyword>
<gene>
    <name evidence="2" type="ORF">JOF45_001296</name>
</gene>
<feature type="transmembrane region" description="Helical" evidence="1">
    <location>
        <begin position="335"/>
        <end position="359"/>
    </location>
</feature>
<evidence type="ECO:0008006" key="4">
    <source>
        <dbReference type="Google" id="ProtNLM"/>
    </source>
</evidence>
<feature type="transmembrane region" description="Helical" evidence="1">
    <location>
        <begin position="266"/>
        <end position="289"/>
    </location>
</feature>
<sequence length="360" mass="38778">MQWTPRPTEDLVIGPARWTGTAMVTDVSQTGEERIITIGLIERMLLEAMDGERDVVALQEALAADDVEVPIQKLFQLLNKFAMYGIVERPFTTDQGLSHVDAGKKEAPSTLEDSAVARGSAGGLFTLWRHLGWLGHPAMFTVLMLLGVLGAMGLGLSVAAAWEELFTDPHWGLLAASAALAILWHTVVTLLHENAHAGTFHRHGGRRPFLGVTRFGIIPLPNSHLSGLSLLPRGKKAQIIAAGPAVSAALALVPVAVWQLSEPGSWLHQLAALSVCLETVVLALGLAFFPNTDGSRLLETWAGADQIQQVAFRTLSGKNPLPAALPTRTRVLVRVYPILLVLTLLAWVLAAVWATWLVLA</sequence>
<feature type="transmembrane region" description="Helical" evidence="1">
    <location>
        <begin position="239"/>
        <end position="260"/>
    </location>
</feature>
<dbReference type="EMBL" id="JAGINX010000001">
    <property type="protein sequence ID" value="MBP2318277.1"/>
    <property type="molecule type" value="Genomic_DNA"/>
</dbReference>
<evidence type="ECO:0000313" key="3">
    <source>
        <dbReference type="Proteomes" id="UP001519331"/>
    </source>
</evidence>
<proteinExistence type="predicted"/>
<organism evidence="2 3">
    <name type="scientific">Nesterenkonia lacusekhoensis</name>
    <dbReference type="NCBI Taxonomy" id="150832"/>
    <lineage>
        <taxon>Bacteria</taxon>
        <taxon>Bacillati</taxon>
        <taxon>Actinomycetota</taxon>
        <taxon>Actinomycetes</taxon>
        <taxon>Micrococcales</taxon>
        <taxon>Micrococcaceae</taxon>
        <taxon>Nesterenkonia</taxon>
    </lineage>
</organism>
<keyword evidence="3" id="KW-1185">Reference proteome</keyword>
<dbReference type="Proteomes" id="UP001519331">
    <property type="component" value="Unassembled WGS sequence"/>
</dbReference>
<keyword evidence="1" id="KW-1133">Transmembrane helix</keyword>
<feature type="transmembrane region" description="Helical" evidence="1">
    <location>
        <begin position="171"/>
        <end position="192"/>
    </location>
</feature>
<accession>A0ABS4T1F6</accession>
<name>A0ABS4T1F6_9MICC</name>
<reference evidence="2 3" key="1">
    <citation type="submission" date="2021-03" db="EMBL/GenBank/DDBJ databases">
        <title>Sequencing the genomes of 1000 actinobacteria strains.</title>
        <authorList>
            <person name="Klenk H.-P."/>
        </authorList>
    </citation>
    <scope>NUCLEOTIDE SEQUENCE [LARGE SCALE GENOMIC DNA]</scope>
    <source>
        <strain evidence="2 3">DSM 12544</strain>
    </source>
</reference>
<evidence type="ECO:0000313" key="2">
    <source>
        <dbReference type="EMBL" id="MBP2318277.1"/>
    </source>
</evidence>
<evidence type="ECO:0000256" key="1">
    <source>
        <dbReference type="SAM" id="Phobius"/>
    </source>
</evidence>